<dbReference type="EMBL" id="BARW01028376">
    <property type="protein sequence ID" value="GAJ12225.1"/>
    <property type="molecule type" value="Genomic_DNA"/>
</dbReference>
<gene>
    <name evidence="1" type="ORF">S12H4_45824</name>
</gene>
<proteinExistence type="predicted"/>
<evidence type="ECO:0000313" key="1">
    <source>
        <dbReference type="EMBL" id="GAJ12225.1"/>
    </source>
</evidence>
<reference evidence="1" key="1">
    <citation type="journal article" date="2014" name="Front. Microbiol.">
        <title>High frequency of phylogenetically diverse reductive dehalogenase-homologous genes in deep subseafloor sedimentary metagenomes.</title>
        <authorList>
            <person name="Kawai M."/>
            <person name="Futagami T."/>
            <person name="Toyoda A."/>
            <person name="Takaki Y."/>
            <person name="Nishi S."/>
            <person name="Hori S."/>
            <person name="Arai W."/>
            <person name="Tsubouchi T."/>
            <person name="Morono Y."/>
            <person name="Uchiyama I."/>
            <person name="Ito T."/>
            <person name="Fujiyama A."/>
            <person name="Inagaki F."/>
            <person name="Takami H."/>
        </authorList>
    </citation>
    <scope>NUCLEOTIDE SEQUENCE</scope>
    <source>
        <strain evidence="1">Expedition CK06-06</strain>
    </source>
</reference>
<protein>
    <submittedName>
        <fullName evidence="1">Uncharacterized protein</fullName>
    </submittedName>
</protein>
<dbReference type="AlphaFoldDB" id="X1VRQ2"/>
<feature type="non-terminal residue" evidence="1">
    <location>
        <position position="206"/>
    </location>
</feature>
<comment type="caution">
    <text evidence="1">The sequence shown here is derived from an EMBL/GenBank/DDBJ whole genome shotgun (WGS) entry which is preliminary data.</text>
</comment>
<name>X1VRQ2_9ZZZZ</name>
<organism evidence="1">
    <name type="scientific">marine sediment metagenome</name>
    <dbReference type="NCBI Taxonomy" id="412755"/>
    <lineage>
        <taxon>unclassified sequences</taxon>
        <taxon>metagenomes</taxon>
        <taxon>ecological metagenomes</taxon>
    </lineage>
</organism>
<accession>X1VRQ2</accession>
<sequence length="206" mass="21721">MIDRIGAIRDILALAIIIDAFHDIPGVDAVANAQMRDVIGGKADTASETAVNTDSIVSYLKGLLDITGTRAADAAYATSATGVLVAYAKALVDAEIAVQAAVNDVGPAVTDFNTDLAEALNDHYNGMLMMFLDGNLAGQAHLIDDYVGATKNCVFAASDQWTEAPANGDKFVIVPSPGAYLKKIYDKMVAIQVALKPLRALMMSWT</sequence>